<feature type="transmembrane region" description="Helical" evidence="8">
    <location>
        <begin position="144"/>
        <end position="164"/>
    </location>
</feature>
<dbReference type="GO" id="GO:0009734">
    <property type="term" value="P:auxin-activated signaling pathway"/>
    <property type="evidence" value="ECO:0007669"/>
    <property type="project" value="UniProtKB-KW"/>
</dbReference>
<reference evidence="9" key="3">
    <citation type="journal article" date="2017" name="Nature">
        <title>Genome sequence of the progenitor of the wheat D genome Aegilops tauschii.</title>
        <authorList>
            <person name="Luo M.C."/>
            <person name="Gu Y.Q."/>
            <person name="Puiu D."/>
            <person name="Wang H."/>
            <person name="Twardziok S.O."/>
            <person name="Deal K.R."/>
            <person name="Huo N."/>
            <person name="Zhu T."/>
            <person name="Wang L."/>
            <person name="Wang Y."/>
            <person name="McGuire P.E."/>
            <person name="Liu S."/>
            <person name="Long H."/>
            <person name="Ramasamy R.K."/>
            <person name="Rodriguez J.C."/>
            <person name="Van S.L."/>
            <person name="Yuan L."/>
            <person name="Wang Z."/>
            <person name="Xia Z."/>
            <person name="Xiao L."/>
            <person name="Anderson O.D."/>
            <person name="Ouyang S."/>
            <person name="Liang Y."/>
            <person name="Zimin A.V."/>
            <person name="Pertea G."/>
            <person name="Qi P."/>
            <person name="Bennetzen J.L."/>
            <person name="Dai X."/>
            <person name="Dawson M.W."/>
            <person name="Muller H.G."/>
            <person name="Kugler K."/>
            <person name="Rivarola-Duarte L."/>
            <person name="Spannagl M."/>
            <person name="Mayer K.F.X."/>
            <person name="Lu F.H."/>
            <person name="Bevan M.W."/>
            <person name="Leroy P."/>
            <person name="Li P."/>
            <person name="You F.M."/>
            <person name="Sun Q."/>
            <person name="Liu Z."/>
            <person name="Lyons E."/>
            <person name="Wicker T."/>
            <person name="Salzberg S.L."/>
            <person name="Devos K.M."/>
            <person name="Dvorak J."/>
        </authorList>
    </citation>
    <scope>NUCLEOTIDE SEQUENCE [LARGE SCALE GENOMIC DNA]</scope>
    <source>
        <strain evidence="9">cv. AL8/78</strain>
    </source>
</reference>
<dbReference type="GO" id="GO:0005783">
    <property type="term" value="C:endoplasmic reticulum"/>
    <property type="evidence" value="ECO:0007669"/>
    <property type="project" value="TreeGrafter"/>
</dbReference>
<dbReference type="GO" id="GO:0005886">
    <property type="term" value="C:plasma membrane"/>
    <property type="evidence" value="ECO:0007669"/>
    <property type="project" value="TreeGrafter"/>
</dbReference>
<reference evidence="9" key="4">
    <citation type="submission" date="2019-03" db="UniProtKB">
        <authorList>
            <consortium name="EnsemblPlants"/>
        </authorList>
    </citation>
    <scope>IDENTIFICATION</scope>
</reference>
<keyword evidence="3" id="KW-0813">Transport</keyword>
<comment type="subcellular location">
    <subcellularLocation>
        <location evidence="1">Membrane</location>
        <topology evidence="1">Multi-pass membrane protein</topology>
    </subcellularLocation>
</comment>
<feature type="transmembrane region" description="Helical" evidence="8">
    <location>
        <begin position="71"/>
        <end position="91"/>
    </location>
</feature>
<feature type="transmembrane region" description="Helical" evidence="8">
    <location>
        <begin position="342"/>
        <end position="363"/>
    </location>
</feature>
<dbReference type="InterPro" id="IPR004776">
    <property type="entry name" value="Mem_transp_PIN-like"/>
</dbReference>
<dbReference type="EnsemblPlants" id="AET7Gv21123700.2">
    <property type="protein sequence ID" value="AET7Gv21123700.2"/>
    <property type="gene ID" value="AET7Gv21123700"/>
</dbReference>
<evidence type="ECO:0000313" key="10">
    <source>
        <dbReference type="Proteomes" id="UP000015105"/>
    </source>
</evidence>
<keyword evidence="7" id="KW-0927">Auxin signaling pathway</keyword>
<evidence type="ECO:0000256" key="5">
    <source>
        <dbReference type="ARBA" id="ARBA00022989"/>
    </source>
</evidence>
<dbReference type="Proteomes" id="UP000015105">
    <property type="component" value="Chromosome 7D"/>
</dbReference>
<evidence type="ECO:0000256" key="8">
    <source>
        <dbReference type="SAM" id="Phobius"/>
    </source>
</evidence>
<dbReference type="InterPro" id="IPR051107">
    <property type="entry name" value="Auxin_Efflux_Carrier"/>
</dbReference>
<keyword evidence="5 8" id="KW-1133">Transmembrane helix</keyword>
<sequence>MITGSAVYQVVEAMAPLYTAAALGYASVRWLKAFSEEQCAGINRFVATYAMPALIFDMVSTNDPYAMNGRLVAADTLQKGVMLLGLVAWAVRSSLRRRETSAGNVAASPLQWVVTAFSMAQLPSTIIMGVPILGALYGPTSKDFMKQIVVMQLCVWYNVIIFMYEYMAAKDGSIKVGPAPASPENVGSTEVAAAQPGMAVASQTTSTAVVGEVSPTHAADAEVAEAEDVALPAPPSMSHVAFVTGKKILKIPNTHAAFLGLFWALIAFKCRIKMPKIIVDSVFTIQTTTVGLSMFPSGTFMARQPRFIPCGYVIASVSMILKFLIGPMAMLLASFTIGMQGILLRIVVIQAALPLTVISFVYAKEYKVHADIMSTGVILGYLSRFLSPLCTTFYWS</sequence>
<dbReference type="GO" id="GO:0009926">
    <property type="term" value="P:auxin polar transport"/>
    <property type="evidence" value="ECO:0007669"/>
    <property type="project" value="TreeGrafter"/>
</dbReference>
<reference evidence="9" key="5">
    <citation type="journal article" date="2021" name="G3 (Bethesda)">
        <title>Aegilops tauschii genome assembly Aet v5.0 features greater sequence contiguity and improved annotation.</title>
        <authorList>
            <person name="Wang L."/>
            <person name="Zhu T."/>
            <person name="Rodriguez J.C."/>
            <person name="Deal K.R."/>
            <person name="Dubcovsky J."/>
            <person name="McGuire P.E."/>
            <person name="Lux T."/>
            <person name="Spannagl M."/>
            <person name="Mayer K.F.X."/>
            <person name="Baldrich P."/>
            <person name="Meyers B.C."/>
            <person name="Huo N."/>
            <person name="Gu Y.Q."/>
            <person name="Zhou H."/>
            <person name="Devos K.M."/>
            <person name="Bennetzen J.L."/>
            <person name="Unver T."/>
            <person name="Budak H."/>
            <person name="Gulick P.J."/>
            <person name="Galiba G."/>
            <person name="Kalapos B."/>
            <person name="Nelson D.R."/>
            <person name="Li P."/>
            <person name="You F.M."/>
            <person name="Luo M.C."/>
            <person name="Dvorak J."/>
        </authorList>
    </citation>
    <scope>NUCLEOTIDE SEQUENCE [LARGE SCALE GENOMIC DNA]</scope>
    <source>
        <strain evidence="9">cv. AL8/78</strain>
    </source>
</reference>
<reference evidence="10" key="2">
    <citation type="journal article" date="2017" name="Nat. Plants">
        <title>The Aegilops tauschii genome reveals multiple impacts of transposons.</title>
        <authorList>
            <person name="Zhao G."/>
            <person name="Zou C."/>
            <person name="Li K."/>
            <person name="Wang K."/>
            <person name="Li T."/>
            <person name="Gao L."/>
            <person name="Zhang X."/>
            <person name="Wang H."/>
            <person name="Yang Z."/>
            <person name="Liu X."/>
            <person name="Jiang W."/>
            <person name="Mao L."/>
            <person name="Kong X."/>
            <person name="Jiao Y."/>
            <person name="Jia J."/>
        </authorList>
    </citation>
    <scope>NUCLEOTIDE SEQUENCE [LARGE SCALE GENOMIC DNA]</scope>
    <source>
        <strain evidence="10">cv. AL8/78</strain>
    </source>
</reference>
<evidence type="ECO:0000256" key="3">
    <source>
        <dbReference type="ARBA" id="ARBA00022448"/>
    </source>
</evidence>
<dbReference type="AlphaFoldDB" id="A0A453SWC4"/>
<evidence type="ECO:0008006" key="11">
    <source>
        <dbReference type="Google" id="ProtNLM"/>
    </source>
</evidence>
<dbReference type="PANTHER" id="PTHR31752:SF74">
    <property type="entry name" value="AUXIN EFFLUX CARRIER COMPONENT"/>
    <property type="match status" value="1"/>
</dbReference>
<comment type="similarity">
    <text evidence="2">Belongs to the auxin efflux carrier (TC 2.A.69.1) family.</text>
</comment>
<evidence type="ECO:0000256" key="2">
    <source>
        <dbReference type="ARBA" id="ARBA00009177"/>
    </source>
</evidence>
<dbReference type="Pfam" id="PF03547">
    <property type="entry name" value="Mem_trans"/>
    <property type="match status" value="1"/>
</dbReference>
<evidence type="ECO:0000313" key="9">
    <source>
        <dbReference type="EnsemblPlants" id="AET7Gv21123700.2"/>
    </source>
</evidence>
<evidence type="ECO:0000256" key="1">
    <source>
        <dbReference type="ARBA" id="ARBA00004141"/>
    </source>
</evidence>
<evidence type="ECO:0000256" key="7">
    <source>
        <dbReference type="ARBA" id="ARBA00023294"/>
    </source>
</evidence>
<keyword evidence="4 8" id="KW-0812">Transmembrane</keyword>
<accession>A0A453SWC4</accession>
<dbReference type="PANTHER" id="PTHR31752">
    <property type="entry name" value="AUXIN EFFLUX CARRIER COMPONENT 1B-RELATED"/>
    <property type="match status" value="1"/>
</dbReference>
<evidence type="ECO:0000256" key="4">
    <source>
        <dbReference type="ARBA" id="ARBA00022692"/>
    </source>
</evidence>
<feature type="transmembrane region" description="Helical" evidence="8">
    <location>
        <begin position="310"/>
        <end position="336"/>
    </location>
</feature>
<dbReference type="Gramene" id="AET7Gv21123700.2">
    <property type="protein sequence ID" value="AET7Gv21123700.2"/>
    <property type="gene ID" value="AET7Gv21123700"/>
</dbReference>
<dbReference type="GO" id="GO:0010329">
    <property type="term" value="F:auxin efflux transmembrane transporter activity"/>
    <property type="evidence" value="ECO:0007669"/>
    <property type="project" value="TreeGrafter"/>
</dbReference>
<organism evidence="9 10">
    <name type="scientific">Aegilops tauschii subsp. strangulata</name>
    <name type="common">Goatgrass</name>
    <dbReference type="NCBI Taxonomy" id="200361"/>
    <lineage>
        <taxon>Eukaryota</taxon>
        <taxon>Viridiplantae</taxon>
        <taxon>Streptophyta</taxon>
        <taxon>Embryophyta</taxon>
        <taxon>Tracheophyta</taxon>
        <taxon>Spermatophyta</taxon>
        <taxon>Magnoliopsida</taxon>
        <taxon>Liliopsida</taxon>
        <taxon>Poales</taxon>
        <taxon>Poaceae</taxon>
        <taxon>BOP clade</taxon>
        <taxon>Pooideae</taxon>
        <taxon>Triticodae</taxon>
        <taxon>Triticeae</taxon>
        <taxon>Triticinae</taxon>
        <taxon>Aegilops</taxon>
    </lineage>
</organism>
<dbReference type="STRING" id="200361.A0A453SWC4"/>
<evidence type="ECO:0000256" key="6">
    <source>
        <dbReference type="ARBA" id="ARBA00023136"/>
    </source>
</evidence>
<proteinExistence type="inferred from homology"/>
<reference evidence="10" key="1">
    <citation type="journal article" date="2014" name="Science">
        <title>Ancient hybridizations among the ancestral genomes of bread wheat.</title>
        <authorList>
            <consortium name="International Wheat Genome Sequencing Consortium,"/>
            <person name="Marcussen T."/>
            <person name="Sandve S.R."/>
            <person name="Heier L."/>
            <person name="Spannagl M."/>
            <person name="Pfeifer M."/>
            <person name="Jakobsen K.S."/>
            <person name="Wulff B.B."/>
            <person name="Steuernagel B."/>
            <person name="Mayer K.F."/>
            <person name="Olsen O.A."/>
        </authorList>
    </citation>
    <scope>NUCLEOTIDE SEQUENCE [LARGE SCALE GENOMIC DNA]</scope>
    <source>
        <strain evidence="10">cv. AL8/78</strain>
    </source>
</reference>
<keyword evidence="6 8" id="KW-0472">Membrane</keyword>
<feature type="transmembrane region" description="Helical" evidence="8">
    <location>
        <begin position="6"/>
        <end position="28"/>
    </location>
</feature>
<name>A0A453SWC4_AEGTS</name>
<feature type="transmembrane region" description="Helical" evidence="8">
    <location>
        <begin position="112"/>
        <end position="138"/>
    </location>
</feature>
<protein>
    <recommendedName>
        <fullName evidence="11">Auxin efflux carrier component</fullName>
    </recommendedName>
</protein>
<feature type="transmembrane region" description="Helical" evidence="8">
    <location>
        <begin position="40"/>
        <end position="59"/>
    </location>
</feature>
<keyword evidence="10" id="KW-1185">Reference proteome</keyword>